<dbReference type="Proteomes" id="UP000268007">
    <property type="component" value="Unassembled WGS sequence"/>
</dbReference>
<gene>
    <name evidence="3" type="ORF">BDD43_6010</name>
</gene>
<reference evidence="3 4" key="1">
    <citation type="submission" date="2018-10" db="EMBL/GenBank/DDBJ databases">
        <title>Genomic Encyclopedia of Archaeal and Bacterial Type Strains, Phase II (KMG-II): from individual species to whole genera.</title>
        <authorList>
            <person name="Goeker M."/>
        </authorList>
    </citation>
    <scope>NUCLEOTIDE SEQUENCE [LARGE SCALE GENOMIC DNA]</scope>
    <source>
        <strain evidence="3 4">DSM 18602</strain>
    </source>
</reference>
<dbReference type="AlphaFoldDB" id="A0A495JB70"/>
<evidence type="ECO:0000256" key="1">
    <source>
        <dbReference type="ARBA" id="ARBA00006817"/>
    </source>
</evidence>
<dbReference type="EMBL" id="RBKU01000001">
    <property type="protein sequence ID" value="RKR85738.1"/>
    <property type="molecule type" value="Genomic_DNA"/>
</dbReference>
<sequence length="136" mass="15570">MQITVETIVSAPVEKVWDFWTKPEHIINWCHASDDWHTPYADNDLQKGGKFKTTMAAKNGSFSFDFEGIYTNVIAHKLIEYVLADGRKVHIRFEPLGNGTQITETFEAETENPAEMQQNGWQAILNNFKKHAELNS</sequence>
<dbReference type="Pfam" id="PF08327">
    <property type="entry name" value="AHSA1"/>
    <property type="match status" value="1"/>
</dbReference>
<evidence type="ECO:0000259" key="2">
    <source>
        <dbReference type="Pfam" id="PF08327"/>
    </source>
</evidence>
<dbReference type="SUPFAM" id="SSF55961">
    <property type="entry name" value="Bet v1-like"/>
    <property type="match status" value="1"/>
</dbReference>
<dbReference type="OrthoDB" id="384974at2"/>
<evidence type="ECO:0000313" key="3">
    <source>
        <dbReference type="EMBL" id="RKR85738.1"/>
    </source>
</evidence>
<proteinExistence type="inferred from homology"/>
<name>A0A495JB70_9SPHI</name>
<accession>A0A495JB70</accession>
<organism evidence="3 4">
    <name type="scientific">Mucilaginibacter gracilis</name>
    <dbReference type="NCBI Taxonomy" id="423350"/>
    <lineage>
        <taxon>Bacteria</taxon>
        <taxon>Pseudomonadati</taxon>
        <taxon>Bacteroidota</taxon>
        <taxon>Sphingobacteriia</taxon>
        <taxon>Sphingobacteriales</taxon>
        <taxon>Sphingobacteriaceae</taxon>
        <taxon>Mucilaginibacter</taxon>
    </lineage>
</organism>
<dbReference type="RefSeq" id="WP_121201763.1">
    <property type="nucleotide sequence ID" value="NZ_RBKU01000001.1"/>
</dbReference>
<dbReference type="Gene3D" id="3.30.530.20">
    <property type="match status" value="1"/>
</dbReference>
<feature type="domain" description="Activator of Hsp90 ATPase homologue 1/2-like C-terminal" evidence="2">
    <location>
        <begin position="11"/>
        <end position="132"/>
    </location>
</feature>
<comment type="similarity">
    <text evidence="1">Belongs to the AHA1 family.</text>
</comment>
<dbReference type="InterPro" id="IPR023393">
    <property type="entry name" value="START-like_dom_sf"/>
</dbReference>
<evidence type="ECO:0000313" key="4">
    <source>
        <dbReference type="Proteomes" id="UP000268007"/>
    </source>
</evidence>
<protein>
    <submittedName>
        <fullName evidence="3">Uncharacterized protein YndB with AHSA1/START domain</fullName>
    </submittedName>
</protein>
<comment type="caution">
    <text evidence="3">The sequence shown here is derived from an EMBL/GenBank/DDBJ whole genome shotgun (WGS) entry which is preliminary data.</text>
</comment>
<keyword evidence="4" id="KW-1185">Reference proteome</keyword>
<dbReference type="InterPro" id="IPR013538">
    <property type="entry name" value="ASHA1/2-like_C"/>
</dbReference>
<dbReference type="CDD" id="cd08897">
    <property type="entry name" value="SRPBCC_CalC_Aha1-like_4"/>
    <property type="match status" value="1"/>
</dbReference>